<feature type="non-terminal residue" evidence="1">
    <location>
        <position position="57"/>
    </location>
</feature>
<dbReference type="Proteomes" id="UP000789920">
    <property type="component" value="Unassembled WGS sequence"/>
</dbReference>
<reference evidence="1" key="1">
    <citation type="submission" date="2021-06" db="EMBL/GenBank/DDBJ databases">
        <authorList>
            <person name="Kallberg Y."/>
            <person name="Tangrot J."/>
            <person name="Rosling A."/>
        </authorList>
    </citation>
    <scope>NUCLEOTIDE SEQUENCE</scope>
    <source>
        <strain evidence="1">MA461A</strain>
    </source>
</reference>
<feature type="non-terminal residue" evidence="1">
    <location>
        <position position="1"/>
    </location>
</feature>
<keyword evidence="2" id="KW-1185">Reference proteome</keyword>
<gene>
    <name evidence="1" type="ORF">RPERSI_LOCUS24597</name>
</gene>
<accession>A0ACA9RZY1</accession>
<sequence length="57" mass="6765">PTASKIYDELLRWYNIIYWKFAMYENESTILKAFQYADIIIPTLSTELPNCSKDKLT</sequence>
<evidence type="ECO:0000313" key="2">
    <source>
        <dbReference type="Proteomes" id="UP000789920"/>
    </source>
</evidence>
<comment type="caution">
    <text evidence="1">The sequence shown here is derived from an EMBL/GenBank/DDBJ whole genome shotgun (WGS) entry which is preliminary data.</text>
</comment>
<dbReference type="EMBL" id="CAJVQC010079383">
    <property type="protein sequence ID" value="CAG8817076.1"/>
    <property type="molecule type" value="Genomic_DNA"/>
</dbReference>
<protein>
    <submittedName>
        <fullName evidence="1">15886_t:CDS:1</fullName>
    </submittedName>
</protein>
<organism evidence="1 2">
    <name type="scientific">Racocetra persica</name>
    <dbReference type="NCBI Taxonomy" id="160502"/>
    <lineage>
        <taxon>Eukaryota</taxon>
        <taxon>Fungi</taxon>
        <taxon>Fungi incertae sedis</taxon>
        <taxon>Mucoromycota</taxon>
        <taxon>Glomeromycotina</taxon>
        <taxon>Glomeromycetes</taxon>
        <taxon>Diversisporales</taxon>
        <taxon>Gigasporaceae</taxon>
        <taxon>Racocetra</taxon>
    </lineage>
</organism>
<name>A0ACA9RZY1_9GLOM</name>
<evidence type="ECO:0000313" key="1">
    <source>
        <dbReference type="EMBL" id="CAG8817076.1"/>
    </source>
</evidence>
<proteinExistence type="predicted"/>